<organism evidence="3 4">
    <name type="scientific">Ceratitis capitata</name>
    <name type="common">Mediterranean fruit fly</name>
    <name type="synonym">Tephritis capitata</name>
    <dbReference type="NCBI Taxonomy" id="7213"/>
    <lineage>
        <taxon>Eukaryota</taxon>
        <taxon>Metazoa</taxon>
        <taxon>Ecdysozoa</taxon>
        <taxon>Arthropoda</taxon>
        <taxon>Hexapoda</taxon>
        <taxon>Insecta</taxon>
        <taxon>Pterygota</taxon>
        <taxon>Neoptera</taxon>
        <taxon>Endopterygota</taxon>
        <taxon>Diptera</taxon>
        <taxon>Brachycera</taxon>
        <taxon>Muscomorpha</taxon>
        <taxon>Tephritoidea</taxon>
        <taxon>Tephritidae</taxon>
        <taxon>Ceratitis</taxon>
        <taxon>Ceratitis</taxon>
    </lineage>
</organism>
<dbReference type="AlphaFoldDB" id="A0A811UTF4"/>
<sequence>MSDSELKQHVRNTHGGLNPNSSNTMINSNQQHHSQQKQQQEESGHPQIITVLNPVTPREGVPSTEMINEGARGMVNEEEQVYVPATPSIYRAGRRVSGRLQYYGSTTEQQADGMEKQGISRTAVTV</sequence>
<proteinExistence type="predicted"/>
<dbReference type="EMBL" id="CAJHJT010000023">
    <property type="protein sequence ID" value="CAD7001971.1"/>
    <property type="molecule type" value="Genomic_DNA"/>
</dbReference>
<dbReference type="EMBL" id="CAJHJT010000023">
    <property type="protein sequence ID" value="CAD7001974.1"/>
    <property type="molecule type" value="Genomic_DNA"/>
</dbReference>
<gene>
    <name evidence="2" type="ORF">CCAP1982_LOCUS10458</name>
    <name evidence="3" type="ORF">CCAP1982_LOCUS10461</name>
</gene>
<evidence type="ECO:0000313" key="3">
    <source>
        <dbReference type="EMBL" id="CAD7001974.1"/>
    </source>
</evidence>
<feature type="compositionally biased region" description="Low complexity" evidence="1">
    <location>
        <begin position="27"/>
        <end position="38"/>
    </location>
</feature>
<feature type="region of interest" description="Disordered" evidence="1">
    <location>
        <begin position="1"/>
        <end position="63"/>
    </location>
</feature>
<reference evidence="3" key="1">
    <citation type="submission" date="2020-11" db="EMBL/GenBank/DDBJ databases">
        <authorList>
            <person name="Whitehead M."/>
        </authorList>
    </citation>
    <scope>NUCLEOTIDE SEQUENCE</scope>
    <source>
        <strain evidence="3">EGII</strain>
    </source>
</reference>
<keyword evidence="4" id="KW-1185">Reference proteome</keyword>
<evidence type="ECO:0000256" key="1">
    <source>
        <dbReference type="SAM" id="MobiDB-lite"/>
    </source>
</evidence>
<comment type="caution">
    <text evidence="3">The sequence shown here is derived from an EMBL/GenBank/DDBJ whole genome shotgun (WGS) entry which is preliminary data.</text>
</comment>
<evidence type="ECO:0000313" key="4">
    <source>
        <dbReference type="Proteomes" id="UP000606786"/>
    </source>
</evidence>
<protein>
    <submittedName>
        <fullName evidence="3">(Mediterranean fruit fly) hypothetical protein</fullName>
    </submittedName>
</protein>
<accession>A0A811UTF4</accession>
<name>A0A811UTF4_CERCA</name>
<evidence type="ECO:0000313" key="2">
    <source>
        <dbReference type="EMBL" id="CAD7001971.1"/>
    </source>
</evidence>
<dbReference type="Proteomes" id="UP000606786">
    <property type="component" value="Unassembled WGS sequence"/>
</dbReference>